<dbReference type="RefSeq" id="WP_379120841.1">
    <property type="nucleotide sequence ID" value="NZ_BAAAYO010000021.1"/>
</dbReference>
<evidence type="ECO:0000259" key="14">
    <source>
        <dbReference type="PROSITE" id="PS50885"/>
    </source>
</evidence>
<comment type="caution">
    <text evidence="15">The sequence shown here is derived from an EMBL/GenBank/DDBJ whole genome shotgun (WGS) entry which is preliminary data.</text>
</comment>
<evidence type="ECO:0000256" key="7">
    <source>
        <dbReference type="ARBA" id="ARBA00022777"/>
    </source>
</evidence>
<dbReference type="InterPro" id="IPR003594">
    <property type="entry name" value="HATPase_dom"/>
</dbReference>
<evidence type="ECO:0000256" key="9">
    <source>
        <dbReference type="ARBA" id="ARBA00022989"/>
    </source>
</evidence>
<dbReference type="Gene3D" id="3.30.565.10">
    <property type="entry name" value="Histidine kinase-like ATPase, C-terminal domain"/>
    <property type="match status" value="1"/>
</dbReference>
<keyword evidence="5 13" id="KW-0812">Transmembrane</keyword>
<dbReference type="InterPro" id="IPR010559">
    <property type="entry name" value="Sig_transdc_His_kin_internal"/>
</dbReference>
<keyword evidence="16" id="KW-1185">Reference proteome</keyword>
<gene>
    <name evidence="15" type="ORF">ACFFNY_32760</name>
</gene>
<evidence type="ECO:0000256" key="4">
    <source>
        <dbReference type="ARBA" id="ARBA00022679"/>
    </source>
</evidence>
<evidence type="ECO:0000256" key="10">
    <source>
        <dbReference type="ARBA" id="ARBA00023012"/>
    </source>
</evidence>
<name>A0ABV5W712_9BACL</name>
<organism evidence="15 16">
    <name type="scientific">Paenibacillus hodogayensis</name>
    <dbReference type="NCBI Taxonomy" id="279208"/>
    <lineage>
        <taxon>Bacteria</taxon>
        <taxon>Bacillati</taxon>
        <taxon>Bacillota</taxon>
        <taxon>Bacilli</taxon>
        <taxon>Bacillales</taxon>
        <taxon>Paenibacillaceae</taxon>
        <taxon>Paenibacillus</taxon>
    </lineage>
</organism>
<keyword evidence="3" id="KW-0597">Phosphoprotein</keyword>
<dbReference type="Pfam" id="PF00672">
    <property type="entry name" value="HAMP"/>
    <property type="match status" value="1"/>
</dbReference>
<accession>A0ABV5W712</accession>
<protein>
    <submittedName>
        <fullName evidence="15">Sensor histidine kinase</fullName>
        <ecNumber evidence="15">2.7.13.3</ecNumber>
    </submittedName>
</protein>
<evidence type="ECO:0000256" key="1">
    <source>
        <dbReference type="ARBA" id="ARBA00004651"/>
    </source>
</evidence>
<keyword evidence="12" id="KW-0175">Coiled coil</keyword>
<dbReference type="EC" id="2.7.13.3" evidence="15"/>
<evidence type="ECO:0000256" key="2">
    <source>
        <dbReference type="ARBA" id="ARBA00022475"/>
    </source>
</evidence>
<dbReference type="Pfam" id="PF06580">
    <property type="entry name" value="His_kinase"/>
    <property type="match status" value="1"/>
</dbReference>
<dbReference type="SMART" id="SM00304">
    <property type="entry name" value="HAMP"/>
    <property type="match status" value="1"/>
</dbReference>
<proteinExistence type="predicted"/>
<dbReference type="PANTHER" id="PTHR34220:SF11">
    <property type="entry name" value="SENSOR PROTEIN KINASE HPTS"/>
    <property type="match status" value="1"/>
</dbReference>
<keyword evidence="8" id="KW-0067">ATP-binding</keyword>
<feature type="domain" description="HAMP" evidence="14">
    <location>
        <begin position="317"/>
        <end position="369"/>
    </location>
</feature>
<comment type="subcellular location">
    <subcellularLocation>
        <location evidence="1">Cell membrane</location>
        <topology evidence="1">Multi-pass membrane protein</topology>
    </subcellularLocation>
</comment>
<evidence type="ECO:0000256" key="12">
    <source>
        <dbReference type="SAM" id="Coils"/>
    </source>
</evidence>
<evidence type="ECO:0000256" key="13">
    <source>
        <dbReference type="SAM" id="Phobius"/>
    </source>
</evidence>
<evidence type="ECO:0000256" key="3">
    <source>
        <dbReference type="ARBA" id="ARBA00022553"/>
    </source>
</evidence>
<keyword evidence="9 13" id="KW-1133">Transmembrane helix</keyword>
<keyword evidence="11 13" id="KW-0472">Membrane</keyword>
<keyword evidence="6" id="KW-0547">Nucleotide-binding</keyword>
<evidence type="ECO:0000313" key="15">
    <source>
        <dbReference type="EMBL" id="MFB9756374.1"/>
    </source>
</evidence>
<dbReference type="PROSITE" id="PS50885">
    <property type="entry name" value="HAMP"/>
    <property type="match status" value="1"/>
</dbReference>
<dbReference type="SUPFAM" id="SSF158472">
    <property type="entry name" value="HAMP domain-like"/>
    <property type="match status" value="1"/>
</dbReference>
<evidence type="ECO:0000256" key="11">
    <source>
        <dbReference type="ARBA" id="ARBA00023136"/>
    </source>
</evidence>
<dbReference type="CDD" id="cd06225">
    <property type="entry name" value="HAMP"/>
    <property type="match status" value="1"/>
</dbReference>
<dbReference type="InterPro" id="IPR036890">
    <property type="entry name" value="HATPase_C_sf"/>
</dbReference>
<dbReference type="InterPro" id="IPR003660">
    <property type="entry name" value="HAMP_dom"/>
</dbReference>
<feature type="transmembrane region" description="Helical" evidence="13">
    <location>
        <begin position="295"/>
        <end position="320"/>
    </location>
</feature>
<dbReference type="InterPro" id="IPR050640">
    <property type="entry name" value="Bact_2-comp_sensor_kinase"/>
</dbReference>
<sequence>MIDLNKISFRGKLRSAFLAVTILSILITGVFSYSIAANRMETNAMKLTQDAVVKSAQIADEKLSKLMIVMMTFMISQPFQSMLKDVLFGEKGQYFTHLANLDNVFSQARMAEPLIHSIYVSTPIGEFYPLSMNRNRQTSFADTPLFGRVSEQKRNVWVEGHEDSLFLGKARVVSLILEPIADFPLKDVYVVVNIREEGLRKLVAPDTAEMASRFLLDSNVQLVATEPDTLVRQAVGSGILAPFVHNRDQETGYSSEILNGDTYLINYARLGINDWTILSIQSKADVLKDMNDVKWLILLLTVCCFIVTVLVSDGLTRYLLKPLLGLQRVMKRVEGNDLTARFESRSSDELAQVGHRFNRMLEQIVVLIEEVRQAEANKRSAEIKALSAQMDPHFLYNTLNTIYWKLKLGQVEPSQRMVVALSRLFQIGLNKGNEITTLDKELQHVRQYLELQAFCYESLFEYDIQVRVPWLTDLAVPRIMLQPLVENSILHGFGGMESGGRITIEADGDMERQRWFITVKDNGRGMDETTVRSLHRPEPERGYALGNMFSRLRLYYGDEADITIESAPDEGTTVRLSMPLKGTNPDAQS</sequence>
<feature type="coiled-coil region" evidence="12">
    <location>
        <begin position="357"/>
        <end position="391"/>
    </location>
</feature>
<evidence type="ECO:0000256" key="8">
    <source>
        <dbReference type="ARBA" id="ARBA00022840"/>
    </source>
</evidence>
<dbReference type="Gene3D" id="6.10.340.10">
    <property type="match status" value="1"/>
</dbReference>
<keyword evidence="7 15" id="KW-0418">Kinase</keyword>
<dbReference type="Pfam" id="PF02518">
    <property type="entry name" value="HATPase_c"/>
    <property type="match status" value="1"/>
</dbReference>
<evidence type="ECO:0000256" key="5">
    <source>
        <dbReference type="ARBA" id="ARBA00022692"/>
    </source>
</evidence>
<dbReference type="SUPFAM" id="SSF55874">
    <property type="entry name" value="ATPase domain of HSP90 chaperone/DNA topoisomerase II/histidine kinase"/>
    <property type="match status" value="1"/>
</dbReference>
<keyword evidence="2" id="KW-1003">Cell membrane</keyword>
<keyword evidence="4 15" id="KW-0808">Transferase</keyword>
<dbReference type="Proteomes" id="UP001589619">
    <property type="component" value="Unassembled WGS sequence"/>
</dbReference>
<dbReference type="GO" id="GO:0004673">
    <property type="term" value="F:protein histidine kinase activity"/>
    <property type="evidence" value="ECO:0007669"/>
    <property type="project" value="UniProtKB-EC"/>
</dbReference>
<dbReference type="SMART" id="SM00387">
    <property type="entry name" value="HATPase_c"/>
    <property type="match status" value="1"/>
</dbReference>
<keyword evidence="10" id="KW-0902">Two-component regulatory system</keyword>
<evidence type="ECO:0000313" key="16">
    <source>
        <dbReference type="Proteomes" id="UP001589619"/>
    </source>
</evidence>
<dbReference type="PANTHER" id="PTHR34220">
    <property type="entry name" value="SENSOR HISTIDINE KINASE YPDA"/>
    <property type="match status" value="1"/>
</dbReference>
<reference evidence="15 16" key="1">
    <citation type="submission" date="2024-09" db="EMBL/GenBank/DDBJ databases">
        <authorList>
            <person name="Sun Q."/>
            <person name="Mori K."/>
        </authorList>
    </citation>
    <scope>NUCLEOTIDE SEQUENCE [LARGE SCALE GENOMIC DNA]</scope>
    <source>
        <strain evidence="15 16">JCM 12520</strain>
    </source>
</reference>
<dbReference type="EMBL" id="JBHMAG010000022">
    <property type="protein sequence ID" value="MFB9756374.1"/>
    <property type="molecule type" value="Genomic_DNA"/>
</dbReference>
<evidence type="ECO:0000256" key="6">
    <source>
        <dbReference type="ARBA" id="ARBA00022741"/>
    </source>
</evidence>